<dbReference type="EMBL" id="MG962366">
    <property type="protein sequence ID" value="AVO25047.1"/>
    <property type="molecule type" value="Genomic_DNA"/>
</dbReference>
<protein>
    <submittedName>
        <fullName evidence="1">Uncharacterized protein</fullName>
    </submittedName>
</protein>
<dbReference type="GeneID" id="64766369"/>
<dbReference type="Proteomes" id="UP000241290">
    <property type="component" value="Genome"/>
</dbReference>
<proteinExistence type="predicted"/>
<accession>A0A2P1JXH2</accession>
<evidence type="ECO:0000313" key="1">
    <source>
        <dbReference type="EMBL" id="AVO25047.1"/>
    </source>
</evidence>
<sequence>MNLEVAENYVWKTPEELAVPIAGQVTVYLDSWWLTDSEGRVAFWNPPVPAGRRPTYGREYGAPQCNSNKRIGELRCNGSLFTGLVQLPIVFVPLDIGNY</sequence>
<keyword evidence="2" id="KW-1185">Reference proteome</keyword>
<organism evidence="1 2">
    <name type="scientific">Rhodococcus phage Finch</name>
    <dbReference type="NCBI Taxonomy" id="2094144"/>
    <lineage>
        <taxon>Viruses</taxon>
        <taxon>Duplodnaviria</taxon>
        <taxon>Heunggongvirae</taxon>
        <taxon>Uroviricota</taxon>
        <taxon>Caudoviricetes</taxon>
        <taxon>Finchvirus</taxon>
        <taxon>Finchvirus finch</taxon>
    </lineage>
</organism>
<dbReference type="KEGG" id="vg:64766369"/>
<reference evidence="2" key="1">
    <citation type="submission" date="2018-02" db="EMBL/GenBank/DDBJ databases">
        <authorList>
            <person name="Cohen D.B."/>
            <person name="Kent A.D."/>
        </authorList>
    </citation>
    <scope>NUCLEOTIDE SEQUENCE [LARGE SCALE GENOMIC DNA]</scope>
</reference>
<evidence type="ECO:0000313" key="2">
    <source>
        <dbReference type="Proteomes" id="UP000241290"/>
    </source>
</evidence>
<gene>
    <name evidence="1" type="primary">116</name>
    <name evidence="1" type="ORF">SEA_FINCH_116</name>
</gene>
<name>A0A2P1JXH2_9CAUD</name>
<dbReference type="RefSeq" id="YP_010059138.1">
    <property type="nucleotide sequence ID" value="NC_054724.1"/>
</dbReference>